<keyword evidence="2" id="KW-1003">Cell membrane</keyword>
<feature type="transmembrane region" description="Helical" evidence="7">
    <location>
        <begin position="235"/>
        <end position="256"/>
    </location>
</feature>
<comment type="subcellular location">
    <subcellularLocation>
        <location evidence="1">Cell membrane</location>
        <topology evidence="1">Multi-pass membrane protein</topology>
    </subcellularLocation>
</comment>
<dbReference type="GO" id="GO:0022857">
    <property type="term" value="F:transmembrane transporter activity"/>
    <property type="evidence" value="ECO:0007669"/>
    <property type="project" value="TreeGrafter"/>
</dbReference>
<reference evidence="9" key="1">
    <citation type="submission" date="2018-05" db="EMBL/GenBank/DDBJ databases">
        <authorList>
            <person name="Lanie J.A."/>
            <person name="Ng W.-L."/>
            <person name="Kazmierczak K.M."/>
            <person name="Andrzejewski T.M."/>
            <person name="Davidsen T.M."/>
            <person name="Wayne K.J."/>
            <person name="Tettelin H."/>
            <person name="Glass J.I."/>
            <person name="Rusch D."/>
            <person name="Podicherti R."/>
            <person name="Tsui H.-C.T."/>
            <person name="Winkler M.E."/>
        </authorList>
    </citation>
    <scope>NUCLEOTIDE SEQUENCE</scope>
</reference>
<organism evidence="9">
    <name type="scientific">marine metagenome</name>
    <dbReference type="NCBI Taxonomy" id="408172"/>
    <lineage>
        <taxon>unclassified sequences</taxon>
        <taxon>metagenomes</taxon>
        <taxon>ecological metagenomes</taxon>
    </lineage>
</organism>
<feature type="transmembrane region" description="Helical" evidence="7">
    <location>
        <begin position="277"/>
        <end position="304"/>
    </location>
</feature>
<keyword evidence="3 7" id="KW-0812">Transmembrane</keyword>
<dbReference type="GO" id="GO:0005886">
    <property type="term" value="C:plasma membrane"/>
    <property type="evidence" value="ECO:0007669"/>
    <property type="project" value="UniProtKB-SubCell"/>
</dbReference>
<keyword evidence="4 7" id="KW-1133">Transmembrane helix</keyword>
<evidence type="ECO:0000259" key="8">
    <source>
        <dbReference type="Pfam" id="PF02687"/>
    </source>
</evidence>
<gene>
    <name evidence="9" type="ORF">METZ01_LOCUS203637</name>
</gene>
<dbReference type="EMBL" id="UINC01044820">
    <property type="protein sequence ID" value="SVB50783.1"/>
    <property type="molecule type" value="Genomic_DNA"/>
</dbReference>
<protein>
    <recommendedName>
        <fullName evidence="8">ABC3 transporter permease C-terminal domain-containing protein</fullName>
    </recommendedName>
</protein>
<dbReference type="InterPro" id="IPR050250">
    <property type="entry name" value="Macrolide_Exporter_MacB"/>
</dbReference>
<evidence type="ECO:0000256" key="4">
    <source>
        <dbReference type="ARBA" id="ARBA00022989"/>
    </source>
</evidence>
<evidence type="ECO:0000256" key="7">
    <source>
        <dbReference type="SAM" id="Phobius"/>
    </source>
</evidence>
<dbReference type="InterPro" id="IPR003838">
    <property type="entry name" value="ABC3_permease_C"/>
</dbReference>
<feature type="transmembrane region" description="Helical" evidence="7">
    <location>
        <begin position="324"/>
        <end position="348"/>
    </location>
</feature>
<evidence type="ECO:0000256" key="6">
    <source>
        <dbReference type="ARBA" id="ARBA00038076"/>
    </source>
</evidence>
<dbReference type="AlphaFoldDB" id="A0A382ELL3"/>
<evidence type="ECO:0000256" key="5">
    <source>
        <dbReference type="ARBA" id="ARBA00023136"/>
    </source>
</evidence>
<dbReference type="PANTHER" id="PTHR30572">
    <property type="entry name" value="MEMBRANE COMPONENT OF TRANSPORTER-RELATED"/>
    <property type="match status" value="1"/>
</dbReference>
<dbReference type="PANTHER" id="PTHR30572:SF4">
    <property type="entry name" value="ABC TRANSPORTER PERMEASE YTRF"/>
    <property type="match status" value="1"/>
</dbReference>
<feature type="domain" description="ABC3 transporter permease C-terminal" evidence="8">
    <location>
        <begin position="240"/>
        <end position="352"/>
    </location>
</feature>
<evidence type="ECO:0000256" key="3">
    <source>
        <dbReference type="ARBA" id="ARBA00022692"/>
    </source>
</evidence>
<evidence type="ECO:0000256" key="2">
    <source>
        <dbReference type="ARBA" id="ARBA00022475"/>
    </source>
</evidence>
<keyword evidence="5 7" id="KW-0472">Membrane</keyword>
<sequence>MTLAVTVVVASQLLADADERETRRVTRDMGFNLRLISAETDLGQFYRDGFSRNEMDSAMLDRLATQLTNNVSFNHLVGSLRREYTINGQDILLIGLSETYVAPGQGKKPMGVVIKKGTIHIGSEVARKQKKKRNDTMYLGERQFTVANDPIETGTPDDITIFARLEDVQSVLRLEGKINEIEAIDCLCLTADQDPLAILRKEIGDILPEVQVVQMRTLADARAKQRQTREKVNQFVLPSVLVASAVWMALLAVLNVRDRRQEIGILRALGKGGGRIAGLFLGKAALLGLMASVFGAAFGTWAVLEFGPSLFPVTKKAIQANPTLAWQMVVATPVFAAFASFIPAMLAVSHDPAETLRED</sequence>
<comment type="similarity">
    <text evidence="6">Belongs to the ABC-4 integral membrane protein family.</text>
</comment>
<evidence type="ECO:0000256" key="1">
    <source>
        <dbReference type="ARBA" id="ARBA00004651"/>
    </source>
</evidence>
<accession>A0A382ELL3</accession>
<name>A0A382ELL3_9ZZZZ</name>
<dbReference type="Pfam" id="PF02687">
    <property type="entry name" value="FtsX"/>
    <property type="match status" value="1"/>
</dbReference>
<evidence type="ECO:0000313" key="9">
    <source>
        <dbReference type="EMBL" id="SVB50783.1"/>
    </source>
</evidence>
<proteinExistence type="inferred from homology"/>